<sequence length="69" mass="7789">MDFVEGLPMSDNNDLILVVVDRFTKYAHFVALNHLIIVQSVAQVFTGNVFKLHGLPTVIVTDRDRIFTS</sequence>
<dbReference type="InterPro" id="IPR012337">
    <property type="entry name" value="RNaseH-like_sf"/>
</dbReference>
<protein>
    <recommendedName>
        <fullName evidence="1">Integrase catalytic domain-containing protein</fullName>
    </recommendedName>
</protein>
<dbReference type="Gramene" id="TuG1812G0500002587.01.T01">
    <property type="protein sequence ID" value="TuG1812G0500002587.01.T01.cds389637"/>
    <property type="gene ID" value="TuG1812G0500002587.01"/>
</dbReference>
<dbReference type="SUPFAM" id="SSF53098">
    <property type="entry name" value="Ribonuclease H-like"/>
    <property type="match status" value="1"/>
</dbReference>
<dbReference type="EnsemblPlants" id="TuG1812G0500002587.01.T01">
    <property type="protein sequence ID" value="TuG1812G0500002587.01.T01.cds389637"/>
    <property type="gene ID" value="TuG1812G0500002587.01"/>
</dbReference>
<dbReference type="Gene3D" id="3.30.420.10">
    <property type="entry name" value="Ribonuclease H-like superfamily/Ribonuclease H"/>
    <property type="match status" value="1"/>
</dbReference>
<dbReference type="InterPro" id="IPR001584">
    <property type="entry name" value="Integrase_cat-core"/>
</dbReference>
<proteinExistence type="predicted"/>
<keyword evidence="3" id="KW-1185">Reference proteome</keyword>
<accession>A0A8R7QCZ2</accession>
<dbReference type="PROSITE" id="PS50994">
    <property type="entry name" value="INTEGRASE"/>
    <property type="match status" value="1"/>
</dbReference>
<dbReference type="PANTHER" id="PTHR35046">
    <property type="entry name" value="ZINC KNUCKLE (CCHC-TYPE) FAMILY PROTEIN"/>
    <property type="match status" value="1"/>
</dbReference>
<reference evidence="3" key="1">
    <citation type="journal article" date="2013" name="Nature">
        <title>Draft genome of the wheat A-genome progenitor Triticum urartu.</title>
        <authorList>
            <person name="Ling H.Q."/>
            <person name="Zhao S."/>
            <person name="Liu D."/>
            <person name="Wang J."/>
            <person name="Sun H."/>
            <person name="Zhang C."/>
            <person name="Fan H."/>
            <person name="Li D."/>
            <person name="Dong L."/>
            <person name="Tao Y."/>
            <person name="Gao C."/>
            <person name="Wu H."/>
            <person name="Li Y."/>
            <person name="Cui Y."/>
            <person name="Guo X."/>
            <person name="Zheng S."/>
            <person name="Wang B."/>
            <person name="Yu K."/>
            <person name="Liang Q."/>
            <person name="Yang W."/>
            <person name="Lou X."/>
            <person name="Chen J."/>
            <person name="Feng M."/>
            <person name="Jian J."/>
            <person name="Zhang X."/>
            <person name="Luo G."/>
            <person name="Jiang Y."/>
            <person name="Liu J."/>
            <person name="Wang Z."/>
            <person name="Sha Y."/>
            <person name="Zhang B."/>
            <person name="Wu H."/>
            <person name="Tang D."/>
            <person name="Shen Q."/>
            <person name="Xue P."/>
            <person name="Zou S."/>
            <person name="Wang X."/>
            <person name="Liu X."/>
            <person name="Wang F."/>
            <person name="Yang Y."/>
            <person name="An X."/>
            <person name="Dong Z."/>
            <person name="Zhang K."/>
            <person name="Zhang X."/>
            <person name="Luo M.C."/>
            <person name="Dvorak J."/>
            <person name="Tong Y."/>
            <person name="Wang J."/>
            <person name="Yang H."/>
            <person name="Li Z."/>
            <person name="Wang D."/>
            <person name="Zhang A."/>
            <person name="Wang J."/>
        </authorList>
    </citation>
    <scope>NUCLEOTIDE SEQUENCE</scope>
    <source>
        <strain evidence="3">cv. G1812</strain>
    </source>
</reference>
<dbReference type="AlphaFoldDB" id="A0A8R7QCZ2"/>
<dbReference type="Proteomes" id="UP000015106">
    <property type="component" value="Chromosome 5"/>
</dbReference>
<dbReference type="InterPro" id="IPR036397">
    <property type="entry name" value="RNaseH_sf"/>
</dbReference>
<dbReference type="PANTHER" id="PTHR35046:SF18">
    <property type="entry name" value="RNA-DIRECTED DNA POLYMERASE"/>
    <property type="match status" value="1"/>
</dbReference>
<evidence type="ECO:0000259" key="1">
    <source>
        <dbReference type="PROSITE" id="PS50994"/>
    </source>
</evidence>
<feature type="domain" description="Integrase catalytic" evidence="1">
    <location>
        <begin position="1"/>
        <end position="69"/>
    </location>
</feature>
<dbReference type="GO" id="GO:0015074">
    <property type="term" value="P:DNA integration"/>
    <property type="evidence" value="ECO:0007669"/>
    <property type="project" value="InterPro"/>
</dbReference>
<evidence type="ECO:0000313" key="2">
    <source>
        <dbReference type="EnsemblPlants" id="TuG1812G0500002587.01.T01.cds389637"/>
    </source>
</evidence>
<organism evidence="2 3">
    <name type="scientific">Triticum urartu</name>
    <name type="common">Red wild einkorn</name>
    <name type="synonym">Crithodium urartu</name>
    <dbReference type="NCBI Taxonomy" id="4572"/>
    <lineage>
        <taxon>Eukaryota</taxon>
        <taxon>Viridiplantae</taxon>
        <taxon>Streptophyta</taxon>
        <taxon>Embryophyta</taxon>
        <taxon>Tracheophyta</taxon>
        <taxon>Spermatophyta</taxon>
        <taxon>Magnoliopsida</taxon>
        <taxon>Liliopsida</taxon>
        <taxon>Poales</taxon>
        <taxon>Poaceae</taxon>
        <taxon>BOP clade</taxon>
        <taxon>Pooideae</taxon>
        <taxon>Triticodae</taxon>
        <taxon>Triticeae</taxon>
        <taxon>Triticinae</taxon>
        <taxon>Triticum</taxon>
    </lineage>
</organism>
<evidence type="ECO:0000313" key="3">
    <source>
        <dbReference type="Proteomes" id="UP000015106"/>
    </source>
</evidence>
<dbReference type="GO" id="GO:0003676">
    <property type="term" value="F:nucleic acid binding"/>
    <property type="evidence" value="ECO:0007669"/>
    <property type="project" value="InterPro"/>
</dbReference>
<reference evidence="2" key="3">
    <citation type="submission" date="2022-06" db="UniProtKB">
        <authorList>
            <consortium name="EnsemblPlants"/>
        </authorList>
    </citation>
    <scope>IDENTIFICATION</scope>
</reference>
<name>A0A8R7QCZ2_TRIUA</name>
<reference evidence="2" key="2">
    <citation type="submission" date="2018-03" db="EMBL/GenBank/DDBJ databases">
        <title>The Triticum urartu genome reveals the dynamic nature of wheat genome evolution.</title>
        <authorList>
            <person name="Ling H."/>
            <person name="Ma B."/>
            <person name="Shi X."/>
            <person name="Liu H."/>
            <person name="Dong L."/>
            <person name="Sun H."/>
            <person name="Cao Y."/>
            <person name="Gao Q."/>
            <person name="Zheng S."/>
            <person name="Li Y."/>
            <person name="Yu Y."/>
            <person name="Du H."/>
            <person name="Qi M."/>
            <person name="Li Y."/>
            <person name="Yu H."/>
            <person name="Cui Y."/>
            <person name="Wang N."/>
            <person name="Chen C."/>
            <person name="Wu H."/>
            <person name="Zhao Y."/>
            <person name="Zhang J."/>
            <person name="Li Y."/>
            <person name="Zhou W."/>
            <person name="Zhang B."/>
            <person name="Hu W."/>
            <person name="Eijk M."/>
            <person name="Tang J."/>
            <person name="Witsenboer H."/>
            <person name="Zhao S."/>
            <person name="Li Z."/>
            <person name="Zhang A."/>
            <person name="Wang D."/>
            <person name="Liang C."/>
        </authorList>
    </citation>
    <scope>NUCLEOTIDE SEQUENCE [LARGE SCALE GENOMIC DNA]</scope>
    <source>
        <strain evidence="2">cv. G1812</strain>
    </source>
</reference>